<organism evidence="6 7">
    <name type="scientific">Salinibacterium amurskyense</name>
    <dbReference type="NCBI Taxonomy" id="205941"/>
    <lineage>
        <taxon>Bacteria</taxon>
        <taxon>Bacillati</taxon>
        <taxon>Actinomycetota</taxon>
        <taxon>Actinomycetes</taxon>
        <taxon>Micrococcales</taxon>
        <taxon>Microbacteriaceae</taxon>
        <taxon>Salinibacterium</taxon>
    </lineage>
</organism>
<dbReference type="PROSITE" id="PS51077">
    <property type="entry name" value="HTH_ICLR"/>
    <property type="match status" value="1"/>
</dbReference>
<reference evidence="6 7" key="1">
    <citation type="submission" date="2017-11" db="EMBL/GenBank/DDBJ databases">
        <title>Genomic Encyclopedia of Archaeal and Bacterial Type Strains, Phase II (KMG-II): From Individual Species to Whole Genera.</title>
        <authorList>
            <person name="Goeker M."/>
        </authorList>
    </citation>
    <scope>NUCLEOTIDE SEQUENCE [LARGE SCALE GENOMIC DNA]</scope>
    <source>
        <strain evidence="6 7">DSM 16400</strain>
    </source>
</reference>
<dbReference type="Gene3D" id="1.10.10.10">
    <property type="entry name" value="Winged helix-like DNA-binding domain superfamily/Winged helix DNA-binding domain"/>
    <property type="match status" value="1"/>
</dbReference>
<keyword evidence="2" id="KW-0238">DNA-binding</keyword>
<accession>A0A2M9D7N2</accession>
<dbReference type="InterPro" id="IPR011991">
    <property type="entry name" value="ArsR-like_HTH"/>
</dbReference>
<keyword evidence="3" id="KW-0804">Transcription</keyword>
<feature type="domain" description="IclR-ED" evidence="5">
    <location>
        <begin position="77"/>
        <end position="262"/>
    </location>
</feature>
<dbReference type="Proteomes" id="UP000231742">
    <property type="component" value="Unassembled WGS sequence"/>
</dbReference>
<sequence length="265" mass="27918">MVSEISDRGNVPSIPAARNTMAVLRHLASRKGPVPASALARELGLPRSSVYQLLAVMVDEGFVVHYPEDRTYGLSALVSEIGTSALRSERLSALASPLMRSLAREAPIPVVAHLAVLSGADVSYAARVQGTRAPTTVSAVGVRLPAHLTATGRAMLARLTAPQVRALYPTRASLTRRQTAGPQTLAELDRMLDSARKRGWASEIGDVTADYSSVGAAALDRNNYPTAAIGLTFRTDAVGEHWDELGAATVAAARALTGRLTGRSS</sequence>
<dbReference type="Gene3D" id="3.30.450.40">
    <property type="match status" value="1"/>
</dbReference>
<dbReference type="CDD" id="cd00090">
    <property type="entry name" value="HTH_ARSR"/>
    <property type="match status" value="1"/>
</dbReference>
<dbReference type="InterPro" id="IPR050707">
    <property type="entry name" value="HTH_MetabolicPath_Reg"/>
</dbReference>
<dbReference type="AlphaFoldDB" id="A0A2M9D7N2"/>
<dbReference type="Pfam" id="PF01614">
    <property type="entry name" value="IclR_C"/>
    <property type="match status" value="1"/>
</dbReference>
<dbReference type="InterPro" id="IPR029016">
    <property type="entry name" value="GAF-like_dom_sf"/>
</dbReference>
<evidence type="ECO:0000259" key="5">
    <source>
        <dbReference type="PROSITE" id="PS51078"/>
    </source>
</evidence>
<evidence type="ECO:0000256" key="3">
    <source>
        <dbReference type="ARBA" id="ARBA00023163"/>
    </source>
</evidence>
<dbReference type="SUPFAM" id="SSF55781">
    <property type="entry name" value="GAF domain-like"/>
    <property type="match status" value="1"/>
</dbReference>
<comment type="caution">
    <text evidence="6">The sequence shown here is derived from an EMBL/GenBank/DDBJ whole genome shotgun (WGS) entry which is preliminary data.</text>
</comment>
<gene>
    <name evidence="6" type="ORF">CLV85_0690</name>
</gene>
<evidence type="ECO:0000313" key="6">
    <source>
        <dbReference type="EMBL" id="PJJ81513.1"/>
    </source>
</evidence>
<keyword evidence="1" id="KW-0805">Transcription regulation</keyword>
<dbReference type="EMBL" id="PGFH01000001">
    <property type="protein sequence ID" value="PJJ81513.1"/>
    <property type="molecule type" value="Genomic_DNA"/>
</dbReference>
<dbReference type="GO" id="GO:0003677">
    <property type="term" value="F:DNA binding"/>
    <property type="evidence" value="ECO:0007669"/>
    <property type="project" value="UniProtKB-KW"/>
</dbReference>
<name>A0A2M9D7N2_9MICO</name>
<dbReference type="InterPro" id="IPR014757">
    <property type="entry name" value="Tscrpt_reg_IclR_C"/>
</dbReference>
<dbReference type="GO" id="GO:0045892">
    <property type="term" value="P:negative regulation of DNA-templated transcription"/>
    <property type="evidence" value="ECO:0007669"/>
    <property type="project" value="TreeGrafter"/>
</dbReference>
<dbReference type="SMART" id="SM00346">
    <property type="entry name" value="HTH_ICLR"/>
    <property type="match status" value="1"/>
</dbReference>
<dbReference type="GO" id="GO:0003700">
    <property type="term" value="F:DNA-binding transcription factor activity"/>
    <property type="evidence" value="ECO:0007669"/>
    <property type="project" value="TreeGrafter"/>
</dbReference>
<dbReference type="InterPro" id="IPR036390">
    <property type="entry name" value="WH_DNA-bd_sf"/>
</dbReference>
<proteinExistence type="predicted"/>
<keyword evidence="7" id="KW-1185">Reference proteome</keyword>
<dbReference type="InterPro" id="IPR005471">
    <property type="entry name" value="Tscrpt_reg_IclR_N"/>
</dbReference>
<dbReference type="PANTHER" id="PTHR30136:SF35">
    <property type="entry name" value="HTH-TYPE TRANSCRIPTIONAL REGULATOR RV1719"/>
    <property type="match status" value="1"/>
</dbReference>
<evidence type="ECO:0000259" key="4">
    <source>
        <dbReference type="PROSITE" id="PS51077"/>
    </source>
</evidence>
<dbReference type="SUPFAM" id="SSF46785">
    <property type="entry name" value="Winged helix' DNA-binding domain"/>
    <property type="match status" value="1"/>
</dbReference>
<feature type="domain" description="HTH iclR-type" evidence="4">
    <location>
        <begin position="14"/>
        <end position="76"/>
    </location>
</feature>
<evidence type="ECO:0000313" key="7">
    <source>
        <dbReference type="Proteomes" id="UP000231742"/>
    </source>
</evidence>
<evidence type="ECO:0000256" key="1">
    <source>
        <dbReference type="ARBA" id="ARBA00023015"/>
    </source>
</evidence>
<evidence type="ECO:0000256" key="2">
    <source>
        <dbReference type="ARBA" id="ARBA00023125"/>
    </source>
</evidence>
<dbReference type="PANTHER" id="PTHR30136">
    <property type="entry name" value="HELIX-TURN-HELIX TRANSCRIPTIONAL REGULATOR, ICLR FAMILY"/>
    <property type="match status" value="1"/>
</dbReference>
<protein>
    <submittedName>
        <fullName evidence="6">IclR family transcriptional regulator</fullName>
    </submittedName>
</protein>
<dbReference type="PROSITE" id="PS51078">
    <property type="entry name" value="ICLR_ED"/>
    <property type="match status" value="1"/>
</dbReference>
<dbReference type="InterPro" id="IPR036388">
    <property type="entry name" value="WH-like_DNA-bd_sf"/>
</dbReference>
<dbReference type="Pfam" id="PF09339">
    <property type="entry name" value="HTH_IclR"/>
    <property type="match status" value="1"/>
</dbReference>